<dbReference type="Pfam" id="PF13517">
    <property type="entry name" value="FG-GAP_3"/>
    <property type="match status" value="1"/>
</dbReference>
<evidence type="ECO:0000313" key="4">
    <source>
        <dbReference type="Proteomes" id="UP000071641"/>
    </source>
</evidence>
<evidence type="ECO:0000256" key="1">
    <source>
        <dbReference type="ARBA" id="ARBA00022729"/>
    </source>
</evidence>
<reference evidence="4" key="1">
    <citation type="submission" date="2016-02" db="EMBL/GenBank/DDBJ databases">
        <authorList>
            <person name="Rodrigo-Torres Lidia"/>
            <person name="Arahal R.David."/>
        </authorList>
    </citation>
    <scope>NUCLEOTIDE SEQUENCE [LARGE SCALE GENOMIC DNA]</scope>
    <source>
        <strain evidence="4">CECT 9029</strain>
    </source>
</reference>
<dbReference type="Proteomes" id="UP000071641">
    <property type="component" value="Unassembled WGS sequence"/>
</dbReference>
<feature type="domain" description="ASPIC/UnbV" evidence="2">
    <location>
        <begin position="439"/>
        <end position="493"/>
    </location>
</feature>
<dbReference type="InterPro" id="IPR011519">
    <property type="entry name" value="UnbV_ASPIC"/>
</dbReference>
<dbReference type="AlphaFoldDB" id="A0A128EUD3"/>
<dbReference type="Pfam" id="PF07593">
    <property type="entry name" value="UnbV_ASPIC"/>
    <property type="match status" value="1"/>
</dbReference>
<dbReference type="EMBL" id="FIZX01000001">
    <property type="protein sequence ID" value="CZF78173.1"/>
    <property type="molecule type" value="Genomic_DNA"/>
</dbReference>
<dbReference type="PANTHER" id="PTHR16026:SF0">
    <property type="entry name" value="CARTILAGE ACIDIC PROTEIN 1"/>
    <property type="match status" value="1"/>
</dbReference>
<proteinExistence type="predicted"/>
<dbReference type="InterPro" id="IPR013517">
    <property type="entry name" value="FG-GAP"/>
</dbReference>
<dbReference type="PANTHER" id="PTHR16026">
    <property type="entry name" value="CARTILAGE ACIDIC PROTEIN 1"/>
    <property type="match status" value="1"/>
</dbReference>
<dbReference type="STRING" id="1796497.GCE9029_00675"/>
<keyword evidence="1" id="KW-0732">Signal</keyword>
<dbReference type="SUPFAM" id="SSF69318">
    <property type="entry name" value="Integrin alpha N-terminal domain"/>
    <property type="match status" value="1"/>
</dbReference>
<evidence type="ECO:0000313" key="3">
    <source>
        <dbReference type="EMBL" id="CZF78173.1"/>
    </source>
</evidence>
<dbReference type="InterPro" id="IPR027039">
    <property type="entry name" value="Crtac1"/>
</dbReference>
<protein>
    <submittedName>
        <fullName evidence="3">FG-GAP repeat protein</fullName>
    </submittedName>
</protein>
<gene>
    <name evidence="3" type="ORF">GCE9029_00675</name>
</gene>
<organism evidence="3 4">
    <name type="scientific">Grimontia celer</name>
    <dbReference type="NCBI Taxonomy" id="1796497"/>
    <lineage>
        <taxon>Bacteria</taxon>
        <taxon>Pseudomonadati</taxon>
        <taxon>Pseudomonadota</taxon>
        <taxon>Gammaproteobacteria</taxon>
        <taxon>Vibrionales</taxon>
        <taxon>Vibrionaceae</taxon>
        <taxon>Grimontia</taxon>
    </lineage>
</organism>
<name>A0A128EUD3_9GAMM</name>
<accession>A0A128EUD3</accession>
<dbReference type="Gene3D" id="2.130.10.130">
    <property type="entry name" value="Integrin alpha, N-terminal"/>
    <property type="match status" value="2"/>
</dbReference>
<dbReference type="InterPro" id="IPR028994">
    <property type="entry name" value="Integrin_alpha_N"/>
</dbReference>
<evidence type="ECO:0000259" key="2">
    <source>
        <dbReference type="Pfam" id="PF07593"/>
    </source>
</evidence>
<keyword evidence="4" id="KW-1185">Reference proteome</keyword>
<sequence length="1020" mass="113918">MWGVEFEHQSRIGTLSSIEDSYASGGCVLDFNQDGFQDLLIVAGLGVTKRYGREHWWLSSQKTVLYQNIGGLYFEDVSPQILREEVTGFGCTSKDINHDSVPDIAVGLKGAVRLFLSGDRGYKPYHLKLASPNALTTSLQFDDINNDGRQDLLVSTLVDYQRDIKVGQEEYRYHLGGEFAFEGFAPSNNALFVGQEGRIGPPFSSVLPFGQFRTFSIAPNSLEKGDSNRSYLLANAAGSASKLFNPLANQVDSNQTEPHGRAAVQYSRITVGNAGHWLVTGVENTGLELFRFGSPRKNLASEHGIQTSELTTLSGWGTLVADFDNNGMEDVVVAVGYHTPSINSKYRPQSGHNVLLLQQHGEWFSNQSKNFVPMLSRSSRGAAYADFNNDGFLDVVFFNNNGFASLFINQGNGNPWISFDCRPASLCDGSTWQLVSDGTFHEQVYDKTQPYLSSTQNRVHFGLGTHPTDTTLRVQFSSGKELHFSGLETERVYRVDLESGEAVLYAPKQQAMSVSHTWENLFHQVMGVQDEQELRTALQRASPLSDNELSMFIGSIAHSVGMRDGQSKSDFRLVNTVSWVLSHVLQYDLSSLSTQSVEDLLDIIIHTEQKVFVDYVAPLFEQLDDKAFCHLAYRLSYWFEEEEILPNTKQLLYAPLLKAGSLGSRNKFVCAVEGLSFSEEPTLGSTITGHLADEDPVVRAASLRALSRLKYYDAFEAVSLQCDKESDAIVLLECEIYIATLQPDMTSNPDVVNKTHTALIKMYPKAVALNDGAAVMRLLRAENEALLKHAASPIPFHKSVALYFLLRNSESGELASVALGSLREQEALEFARLLHRIDPDATDVLLSKQLEKGRLSPHQSLPYMSNAALMSLLSSREENSYSVSFLLAMMKQCGERKALFDACSRIWNEGSYAQLGFKGQKLRLLYEADALGAALISNRLYTESLFDVDNKTLMEIIYWSDAYQKLDITKLEGEWLDAFIEYSFVNRLELSPVWLLQLQKTKKKLDSFPWADLLVKTYER</sequence>